<accession>A0A329T0S8</accession>
<dbReference type="InterPro" id="IPR036397">
    <property type="entry name" value="RNaseH_sf"/>
</dbReference>
<dbReference type="Gene3D" id="3.30.420.10">
    <property type="entry name" value="Ribonuclease H-like superfamily/Ribonuclease H"/>
    <property type="match status" value="1"/>
</dbReference>
<reference evidence="1 2" key="1">
    <citation type="submission" date="2018-01" db="EMBL/GenBank/DDBJ databases">
        <title>Draft genome of the strawberry crown rot pathogen Phytophthora cactorum.</title>
        <authorList>
            <person name="Armitage A.D."/>
            <person name="Lysoe E."/>
            <person name="Nellist C.F."/>
            <person name="Harrison R.J."/>
            <person name="Brurberg M.B."/>
        </authorList>
    </citation>
    <scope>NUCLEOTIDE SEQUENCE [LARGE SCALE GENOMIC DNA]</scope>
    <source>
        <strain evidence="1 2">10300</strain>
    </source>
</reference>
<gene>
    <name evidence="1" type="ORF">PC110_g1484</name>
</gene>
<organism evidence="1 2">
    <name type="scientific">Phytophthora cactorum</name>
    <dbReference type="NCBI Taxonomy" id="29920"/>
    <lineage>
        <taxon>Eukaryota</taxon>
        <taxon>Sar</taxon>
        <taxon>Stramenopiles</taxon>
        <taxon>Oomycota</taxon>
        <taxon>Peronosporomycetes</taxon>
        <taxon>Peronosporales</taxon>
        <taxon>Peronosporaceae</taxon>
        <taxon>Phytophthora</taxon>
    </lineage>
</organism>
<dbReference type="VEuPathDB" id="FungiDB:PC110_g1484"/>
<dbReference type="GO" id="GO:0003676">
    <property type="term" value="F:nucleic acid binding"/>
    <property type="evidence" value="ECO:0007669"/>
    <property type="project" value="InterPro"/>
</dbReference>
<dbReference type="PANTHER" id="PTHR33889">
    <property type="entry name" value="OS04G0681850 PROTEIN"/>
    <property type="match status" value="1"/>
</dbReference>
<keyword evidence="2" id="KW-1185">Reference proteome</keyword>
<evidence type="ECO:0000313" key="2">
    <source>
        <dbReference type="Proteomes" id="UP000251314"/>
    </source>
</evidence>
<name>A0A329T0S8_9STRA</name>
<evidence type="ECO:0000313" key="1">
    <source>
        <dbReference type="EMBL" id="RAW42359.1"/>
    </source>
</evidence>
<dbReference type="OrthoDB" id="10296946at2759"/>
<dbReference type="Proteomes" id="UP000251314">
    <property type="component" value="Unassembled WGS sequence"/>
</dbReference>
<sequence length="400" mass="44410">MMDTVCLVRSGSPLWEEPPASKYADSAFLIYQLPAELAPSTITTLQTLHDQPLRSPAPLCIDELLKRSIDGELPHGAQRAVARHLDHSCSVVGKIWARYTLSIEGGIVGGEWQSRIQQNSGRKRKDRSEIVKLLQALPIEDRSVERCAASLAGVSLHLVRSLVEEGGLSRVTARIRSTLMAGNKLSRVDHCLIFIDDSTLEFECMDNVVHVDEKWFYEDKDKRSYLLFSGEEPPHTRRVKASGSSPRPCSWQPSLDHDMTLIDSALGRKARAVAIDGGVCSAAVVIDRRRPIMIQQDNAKPHVLPHDSDVVAAGMEEPCPHSRYRQPHHYLQAAYKNMSADTLDNIFLTLQTVCDASYGRKLDGGLAILAECIQKICSLPTQRTTFKQLGHPEQSSAFQV</sequence>
<dbReference type="EMBL" id="MJFZ01000017">
    <property type="protein sequence ID" value="RAW42359.1"/>
    <property type="molecule type" value="Genomic_DNA"/>
</dbReference>
<proteinExistence type="predicted"/>
<dbReference type="AlphaFoldDB" id="A0A329T0S8"/>
<protein>
    <submittedName>
        <fullName evidence="1">Uncharacterized protein</fullName>
    </submittedName>
</protein>
<comment type="caution">
    <text evidence="1">The sequence shown here is derived from an EMBL/GenBank/DDBJ whole genome shotgun (WGS) entry which is preliminary data.</text>
</comment>
<dbReference type="PANTHER" id="PTHR33889:SF7">
    <property type="entry name" value="OS04G0681850 PROTEIN"/>
    <property type="match status" value="1"/>
</dbReference>